<organism evidence="2 3">
    <name type="scientific">Glaciecola punicea ACAM 611</name>
    <dbReference type="NCBI Taxonomy" id="1121923"/>
    <lineage>
        <taxon>Bacteria</taxon>
        <taxon>Pseudomonadati</taxon>
        <taxon>Pseudomonadota</taxon>
        <taxon>Gammaproteobacteria</taxon>
        <taxon>Alteromonadales</taxon>
        <taxon>Alteromonadaceae</taxon>
        <taxon>Glaciecola</taxon>
    </lineage>
</organism>
<comment type="caution">
    <text evidence="2">The sequence shown here is derived from an EMBL/GenBank/DDBJ whole genome shotgun (WGS) entry which is preliminary data.</text>
</comment>
<dbReference type="InterPro" id="IPR001296">
    <property type="entry name" value="Glyco_trans_1"/>
</dbReference>
<evidence type="ECO:0000313" key="2">
    <source>
        <dbReference type="EMBL" id="GAB56975.1"/>
    </source>
</evidence>
<feature type="domain" description="Glycosyl transferase family 1" evidence="1">
    <location>
        <begin position="213"/>
        <end position="356"/>
    </location>
</feature>
<dbReference type="Proteomes" id="UP000053586">
    <property type="component" value="Unassembled WGS sequence"/>
</dbReference>
<protein>
    <recommendedName>
        <fullName evidence="1">Glycosyl transferase family 1 domain-containing protein</fullName>
    </recommendedName>
</protein>
<dbReference type="PANTHER" id="PTHR46401">
    <property type="entry name" value="GLYCOSYLTRANSFERASE WBBK-RELATED"/>
    <property type="match status" value="1"/>
</dbReference>
<dbReference type="eggNOG" id="COG0438">
    <property type="taxonomic scope" value="Bacteria"/>
</dbReference>
<dbReference type="Pfam" id="PF00534">
    <property type="entry name" value="Glycos_transf_1"/>
    <property type="match status" value="1"/>
</dbReference>
<dbReference type="RefSeq" id="WP_006007681.1">
    <property type="nucleotide sequence ID" value="NZ_BAET01000033.1"/>
</dbReference>
<dbReference type="EMBL" id="BAET01000033">
    <property type="protein sequence ID" value="GAB56975.1"/>
    <property type="molecule type" value="Genomic_DNA"/>
</dbReference>
<sequence length="385" mass="44313">MSNKPRVAFFPSASLAWMGGVNYYKNLFFALKKHAKNELQVIIFLPKVHDVEVINHYSQYVDELHIIDFLDTNNLFRLLSKVENILFGSHLVLEYLLKAYKIDLVSHSNFVGTRHLKVISWIPDFQHLHLPDMFTSTEISNRNKTFRNIAKKADAVIVSSNDALKDYHNFVPSFSSKGRVLQFVSQPFEDYFVLSEPDKVLILSKYELPNSYFFLPNQFWKHKNHLTAFKSVKLLKDKGIDICLVCSGSLHDYRSPEFTELIKEYVGKNKLDTNIKLLGVIPYHDVYRLIKFAKAVINPSLFEGWSSSVEECKSVGKSLILSNIEVHKEQSVDASFFEKTNPDSLAATIQSFENYDSVEIPEDVESRTKDYACNYIEIIKSVLNS</sequence>
<dbReference type="OrthoDB" id="9808602at2"/>
<reference evidence="2 3" key="2">
    <citation type="journal article" date="2017" name="Antonie Van Leeuwenhoek">
        <title>Rhizobium rhizosphaerae sp. nov., a novel species isolated from rice rhizosphere.</title>
        <authorList>
            <person name="Zhao J.J."/>
            <person name="Zhang J."/>
            <person name="Zhang R.J."/>
            <person name="Zhang C.W."/>
            <person name="Yin H.Q."/>
            <person name="Zhang X.X."/>
        </authorList>
    </citation>
    <scope>NUCLEOTIDE SEQUENCE [LARGE SCALE GENOMIC DNA]</scope>
    <source>
        <strain evidence="2 3">ACAM 611</strain>
    </source>
</reference>
<dbReference type="AlphaFoldDB" id="H5TF48"/>
<name>H5TF48_9ALTE</name>
<gene>
    <name evidence="2" type="ORF">GPUN_2861</name>
</gene>
<dbReference type="SUPFAM" id="SSF53756">
    <property type="entry name" value="UDP-Glycosyltransferase/glycogen phosphorylase"/>
    <property type="match status" value="1"/>
</dbReference>
<keyword evidence="3" id="KW-1185">Reference proteome</keyword>
<evidence type="ECO:0000259" key="1">
    <source>
        <dbReference type="Pfam" id="PF00534"/>
    </source>
</evidence>
<accession>H5TF48</accession>
<dbReference type="Gene3D" id="3.40.50.2000">
    <property type="entry name" value="Glycogen Phosphorylase B"/>
    <property type="match status" value="2"/>
</dbReference>
<dbReference type="PANTHER" id="PTHR46401:SF8">
    <property type="entry name" value="BLL6006 PROTEIN"/>
    <property type="match status" value="1"/>
</dbReference>
<proteinExistence type="predicted"/>
<evidence type="ECO:0000313" key="3">
    <source>
        <dbReference type="Proteomes" id="UP000053586"/>
    </source>
</evidence>
<reference evidence="2 3" key="1">
    <citation type="journal article" date="2012" name="J. Bacteriol.">
        <title>Genome sequence of proteorhodopsin-containing sea ice bacterium Glaciecola punicea ACAM 611T.</title>
        <authorList>
            <person name="Qin Q.-L."/>
            <person name="Xie B.-B."/>
            <person name="Shu Y.-L."/>
            <person name="Rong J.-C."/>
            <person name="Zhao D.-L."/>
            <person name="Zhang X.-Y."/>
            <person name="Chen X.-L."/>
            <person name="Zhou B.-C."/>
            <person name="Zhanga Y.-Z."/>
        </authorList>
    </citation>
    <scope>NUCLEOTIDE SEQUENCE [LARGE SCALE GENOMIC DNA]</scope>
    <source>
        <strain evidence="2 3">ACAM 611</strain>
    </source>
</reference>
<dbReference type="GO" id="GO:0016757">
    <property type="term" value="F:glycosyltransferase activity"/>
    <property type="evidence" value="ECO:0007669"/>
    <property type="project" value="InterPro"/>
</dbReference>